<organism evidence="1 2">
    <name type="scientific">Orbilia javanica</name>
    <dbReference type="NCBI Taxonomy" id="47235"/>
    <lineage>
        <taxon>Eukaryota</taxon>
        <taxon>Fungi</taxon>
        <taxon>Dikarya</taxon>
        <taxon>Ascomycota</taxon>
        <taxon>Pezizomycotina</taxon>
        <taxon>Orbiliomycetes</taxon>
        <taxon>Orbiliales</taxon>
        <taxon>Orbiliaceae</taxon>
        <taxon>Orbilia</taxon>
    </lineage>
</organism>
<evidence type="ECO:0000313" key="1">
    <source>
        <dbReference type="EMBL" id="KAK6356294.1"/>
    </source>
</evidence>
<dbReference type="EMBL" id="JAVHNR010000001">
    <property type="protein sequence ID" value="KAK6356294.1"/>
    <property type="molecule type" value="Genomic_DNA"/>
</dbReference>
<keyword evidence="2" id="KW-1185">Reference proteome</keyword>
<reference evidence="1 2" key="1">
    <citation type="submission" date="2019-10" db="EMBL/GenBank/DDBJ databases">
        <authorList>
            <person name="Palmer J.M."/>
        </authorList>
    </citation>
    <scope>NUCLEOTIDE SEQUENCE [LARGE SCALE GENOMIC DNA]</scope>
    <source>
        <strain evidence="1 2">TWF718</strain>
    </source>
</reference>
<proteinExistence type="predicted"/>
<gene>
    <name evidence="1" type="ORF">TWF718_000661</name>
</gene>
<dbReference type="Proteomes" id="UP001313282">
    <property type="component" value="Unassembled WGS sequence"/>
</dbReference>
<name>A0AAN8RG37_9PEZI</name>
<comment type="caution">
    <text evidence="1">The sequence shown here is derived from an EMBL/GenBank/DDBJ whole genome shotgun (WGS) entry which is preliminary data.</text>
</comment>
<protein>
    <submittedName>
        <fullName evidence="1">Uncharacterized protein</fullName>
    </submittedName>
</protein>
<accession>A0AAN8RG37</accession>
<dbReference type="AlphaFoldDB" id="A0AAN8RG37"/>
<evidence type="ECO:0000313" key="2">
    <source>
        <dbReference type="Proteomes" id="UP001313282"/>
    </source>
</evidence>
<sequence length="143" mass="15730">MVPVPPVVYTQSTETIDTNGNKMCEALDGIPTSRAIAIIVICQILHGTQANRKQAAKKRGDSACEHECGRCPEIKPMLVPCRVDPTRRSKTTELVKRIEQTQLIFFLGMLIDASFCLYPANALGIPAKLVVFGWVVSQLVSLF</sequence>